<feature type="transmembrane region" description="Helical" evidence="2">
    <location>
        <begin position="158"/>
        <end position="180"/>
    </location>
</feature>
<evidence type="ECO:0000256" key="1">
    <source>
        <dbReference type="SAM" id="MobiDB-lite"/>
    </source>
</evidence>
<organism evidence="3 4">
    <name type="scientific">Tsukamurella pulmonis</name>
    <dbReference type="NCBI Taxonomy" id="47312"/>
    <lineage>
        <taxon>Bacteria</taxon>
        <taxon>Bacillati</taxon>
        <taxon>Actinomycetota</taxon>
        <taxon>Actinomycetes</taxon>
        <taxon>Mycobacteriales</taxon>
        <taxon>Tsukamurellaceae</taxon>
        <taxon>Tsukamurella</taxon>
    </lineage>
</organism>
<feature type="transmembrane region" description="Helical" evidence="2">
    <location>
        <begin position="39"/>
        <end position="58"/>
    </location>
</feature>
<keyword evidence="2" id="KW-0812">Transmembrane</keyword>
<keyword evidence="2" id="KW-0472">Membrane</keyword>
<keyword evidence="4" id="KW-1185">Reference proteome</keyword>
<sequence>MTETNGAARRRCALDTMPAEDRRAIEESNSVRSLLIIRFYGGAVGLLLPLALIAVDFATSGEYCVRVRDSLSAYYHSGARDVFVIGLGIVGFLLFSYKQGRRSVANALSTVAGLAAVTVAAFPTRLPGPIPAGECGAGAAAPVATPLQIAVGVDEAGLVHAVAALVVFAMFVLMCVTTAVHDRRNPFLRAAVAPPTGRGWRRFLARVANRAGWRFHLGCAVTIVVVGGLCLLASLRGAALPLHLGPLWVAEVVGILAFSASWFVKGLDDMFLRREPWSQRELSDIRLGVAHGDALSVVPCARDENGDDGAQAAHPAPREIRYTT</sequence>
<evidence type="ECO:0000256" key="2">
    <source>
        <dbReference type="SAM" id="Phobius"/>
    </source>
</evidence>
<feature type="transmembrane region" description="Helical" evidence="2">
    <location>
        <begin position="247"/>
        <end position="264"/>
    </location>
</feature>
<protein>
    <submittedName>
        <fullName evidence="3">Uncharacterized protein</fullName>
    </submittedName>
</protein>
<reference evidence="4" key="1">
    <citation type="submission" date="2016-10" db="EMBL/GenBank/DDBJ databases">
        <authorList>
            <person name="Varghese N."/>
            <person name="Submissions S."/>
        </authorList>
    </citation>
    <scope>NUCLEOTIDE SEQUENCE [LARGE SCALE GENOMIC DNA]</scope>
    <source>
        <strain evidence="4">DSM 44142</strain>
    </source>
</reference>
<dbReference type="STRING" id="47312.SAMN04489765_2998"/>
<feature type="transmembrane region" description="Helical" evidence="2">
    <location>
        <begin position="78"/>
        <end position="97"/>
    </location>
</feature>
<evidence type="ECO:0000313" key="4">
    <source>
        <dbReference type="Proteomes" id="UP000183053"/>
    </source>
</evidence>
<evidence type="ECO:0000313" key="3">
    <source>
        <dbReference type="EMBL" id="SDR06093.1"/>
    </source>
</evidence>
<proteinExistence type="predicted"/>
<dbReference type="RefSeq" id="WP_068568701.1">
    <property type="nucleotide sequence ID" value="NZ_FNLF01000002.1"/>
</dbReference>
<feature type="transmembrane region" description="Helical" evidence="2">
    <location>
        <begin position="104"/>
        <end position="122"/>
    </location>
</feature>
<dbReference type="EMBL" id="FNLF01000002">
    <property type="protein sequence ID" value="SDR06093.1"/>
    <property type="molecule type" value="Genomic_DNA"/>
</dbReference>
<name>A0A1H1FYS1_9ACTN</name>
<dbReference type="AlphaFoldDB" id="A0A1H1FYS1"/>
<feature type="transmembrane region" description="Helical" evidence="2">
    <location>
        <begin position="211"/>
        <end position="235"/>
    </location>
</feature>
<keyword evidence="2" id="KW-1133">Transmembrane helix</keyword>
<feature type="region of interest" description="Disordered" evidence="1">
    <location>
        <begin position="305"/>
        <end position="324"/>
    </location>
</feature>
<accession>A0A1H1FYS1</accession>
<dbReference type="Proteomes" id="UP000183053">
    <property type="component" value="Unassembled WGS sequence"/>
</dbReference>
<gene>
    <name evidence="3" type="ORF">SAMN04489765_2998</name>
</gene>
<dbReference type="OrthoDB" id="9803163at2"/>